<sequence>MAHPSNQAVGDPTDPTPSKSCAALKRAASSFLPRLTPKPILNPAASAVTTPAVERALSHFAEHAGDSSTTLPAGKTVFYLAYGSNLAAETFLGRRAIKPISSVNVAVPALRLTFDLPGIPYTEPCFANTALRDPIHPDRDTLNEEHPLSSNEKSPLLAKRNAKGHKDPYHKDRWHKPLVGVVYELTPSDYAHVFATEGGGASYQDVQVDCYPLSPSTSGPGHTIPMNPTGPHFKAHTLFAPSGKGSGRRSRPDPAYAQPSRRYLDLIMTGASEHNLPQEYRAYLAQIRSFTITTVRQRLGQVLFNTVWVPVFMALFALQPLFSRKNGQSPAWLVRLTNALFAAVWISYDRFFEPLFGDGERSLWNEEMGPDDHDDYDFDMEKATSQNSRDEATPPHL</sequence>
<dbReference type="OrthoDB" id="2017317at2759"/>
<evidence type="ECO:0000256" key="4">
    <source>
        <dbReference type="PIRSR" id="PIRSR617939-2"/>
    </source>
</evidence>
<proteinExistence type="predicted"/>
<evidence type="ECO:0000256" key="3">
    <source>
        <dbReference type="PIRSR" id="PIRSR617939-1"/>
    </source>
</evidence>
<dbReference type="Proteomes" id="UP000327013">
    <property type="component" value="Unassembled WGS sequence"/>
</dbReference>
<dbReference type="AlphaFoldDB" id="A0A5N6KMY7"/>
<evidence type="ECO:0000256" key="1">
    <source>
        <dbReference type="ARBA" id="ARBA00012346"/>
    </source>
</evidence>
<evidence type="ECO:0000313" key="6">
    <source>
        <dbReference type="EMBL" id="KAB8336648.1"/>
    </source>
</evidence>
<dbReference type="InterPro" id="IPR017939">
    <property type="entry name" value="G-Glutamylcylcotransferase"/>
</dbReference>
<accession>A0A5N6KMY7</accession>
<feature type="compositionally biased region" description="Acidic residues" evidence="5">
    <location>
        <begin position="368"/>
        <end position="378"/>
    </location>
</feature>
<evidence type="ECO:0000313" key="7">
    <source>
        <dbReference type="Proteomes" id="UP000327013"/>
    </source>
</evidence>
<feature type="region of interest" description="Disordered" evidence="5">
    <location>
        <begin position="136"/>
        <end position="171"/>
    </location>
</feature>
<feature type="active site" description="Proton acceptor" evidence="3">
    <location>
        <position position="197"/>
    </location>
</feature>
<gene>
    <name evidence="6" type="ORF">FH972_020959</name>
</gene>
<dbReference type="EMBL" id="VIBQ01000009">
    <property type="protein sequence ID" value="KAB8336648.1"/>
    <property type="molecule type" value="Genomic_DNA"/>
</dbReference>
<organism evidence="6 7">
    <name type="scientific">Carpinus fangiana</name>
    <dbReference type="NCBI Taxonomy" id="176857"/>
    <lineage>
        <taxon>Eukaryota</taxon>
        <taxon>Viridiplantae</taxon>
        <taxon>Streptophyta</taxon>
        <taxon>Embryophyta</taxon>
        <taxon>Tracheophyta</taxon>
        <taxon>Spermatophyta</taxon>
        <taxon>Magnoliopsida</taxon>
        <taxon>eudicotyledons</taxon>
        <taxon>Gunneridae</taxon>
        <taxon>Pentapetalae</taxon>
        <taxon>rosids</taxon>
        <taxon>fabids</taxon>
        <taxon>Fagales</taxon>
        <taxon>Betulaceae</taxon>
        <taxon>Carpinus</taxon>
    </lineage>
</organism>
<feature type="compositionally biased region" description="Basic and acidic residues" evidence="5">
    <location>
        <begin position="136"/>
        <end position="147"/>
    </location>
</feature>
<feature type="compositionally biased region" description="Basic and acidic residues" evidence="5">
    <location>
        <begin position="388"/>
        <end position="397"/>
    </location>
</feature>
<dbReference type="GO" id="GO:0003839">
    <property type="term" value="F:gamma-glutamylcyclotransferase activity"/>
    <property type="evidence" value="ECO:0007669"/>
    <property type="project" value="UniProtKB-EC"/>
</dbReference>
<name>A0A5N6KMY7_9ROSI</name>
<evidence type="ECO:0000256" key="2">
    <source>
        <dbReference type="ARBA" id="ARBA00023239"/>
    </source>
</evidence>
<reference evidence="6 7" key="1">
    <citation type="submission" date="2019-06" db="EMBL/GenBank/DDBJ databases">
        <title>A chromosomal-level reference genome of Carpinus fangiana (Coryloideae, Betulaceae).</title>
        <authorList>
            <person name="Yang X."/>
            <person name="Wang Z."/>
            <person name="Zhang L."/>
            <person name="Hao G."/>
            <person name="Liu J."/>
            <person name="Yang Y."/>
        </authorList>
    </citation>
    <scope>NUCLEOTIDE SEQUENCE [LARGE SCALE GENOMIC DNA]</scope>
    <source>
        <strain evidence="6">Cfa_2016G</strain>
        <tissue evidence="6">Leaf</tissue>
    </source>
</reference>
<comment type="caution">
    <text evidence="6">The sequence shown here is derived from an EMBL/GenBank/DDBJ whole genome shotgun (WGS) entry which is preliminary data.</text>
</comment>
<keyword evidence="7" id="KW-1185">Reference proteome</keyword>
<protein>
    <recommendedName>
        <fullName evidence="1">gamma-glutamylcyclotransferase</fullName>
        <ecNumber evidence="1">4.3.2.9</ecNumber>
    </recommendedName>
</protein>
<evidence type="ECO:0000256" key="5">
    <source>
        <dbReference type="SAM" id="MobiDB-lite"/>
    </source>
</evidence>
<dbReference type="EC" id="4.3.2.9" evidence="1"/>
<dbReference type="PANTHER" id="PTHR12935">
    <property type="entry name" value="GAMMA-GLUTAMYLCYCLOTRANSFERASE"/>
    <property type="match status" value="1"/>
</dbReference>
<dbReference type="Gene3D" id="3.10.490.10">
    <property type="entry name" value="Gamma-glutamyl cyclotransferase-like"/>
    <property type="match status" value="1"/>
</dbReference>
<feature type="region of interest" description="Disordered" evidence="5">
    <location>
        <begin position="1"/>
        <end position="20"/>
    </location>
</feature>
<feature type="region of interest" description="Disordered" evidence="5">
    <location>
        <begin position="366"/>
        <end position="397"/>
    </location>
</feature>
<feature type="binding site" evidence="4">
    <location>
        <position position="263"/>
    </location>
    <ligand>
        <name>substrate</name>
    </ligand>
</feature>
<dbReference type="PANTHER" id="PTHR12935:SF0">
    <property type="entry name" value="GAMMA-GLUTAMYLCYCLOTRANSFERASE"/>
    <property type="match status" value="1"/>
</dbReference>
<feature type="binding site" evidence="4">
    <location>
        <begin position="79"/>
        <end position="84"/>
    </location>
    <ligand>
        <name>substrate</name>
    </ligand>
</feature>
<keyword evidence="2" id="KW-0456">Lyase</keyword>